<dbReference type="InParanoid" id="A0A066WI75"/>
<feature type="signal peptide" evidence="3">
    <location>
        <begin position="1"/>
        <end position="25"/>
    </location>
</feature>
<dbReference type="STRING" id="1037660.A0A066WI75"/>
<dbReference type="OrthoDB" id="2564904at2759"/>
<feature type="compositionally biased region" description="Low complexity" evidence="1">
    <location>
        <begin position="293"/>
        <end position="304"/>
    </location>
</feature>
<feature type="compositionally biased region" description="Polar residues" evidence="1">
    <location>
        <begin position="264"/>
        <end position="280"/>
    </location>
</feature>
<keyword evidence="2" id="KW-1133">Transmembrane helix</keyword>
<dbReference type="HOGENOM" id="CLU_036093_1_1_1"/>
<feature type="chain" id="PRO_5001629022" description="Carbohydrate-binding module family 13 protein" evidence="3">
    <location>
        <begin position="26"/>
        <end position="386"/>
    </location>
</feature>
<evidence type="ECO:0000256" key="3">
    <source>
        <dbReference type="SAM" id="SignalP"/>
    </source>
</evidence>
<gene>
    <name evidence="4" type="ORF">K437DRAFT_281084</name>
</gene>
<feature type="region of interest" description="Disordered" evidence="1">
    <location>
        <begin position="249"/>
        <end position="304"/>
    </location>
</feature>
<comment type="caution">
    <text evidence="4">The sequence shown here is derived from an EMBL/GenBank/DDBJ whole genome shotgun (WGS) entry which is preliminary data.</text>
</comment>
<dbReference type="RefSeq" id="XP_013245083.1">
    <property type="nucleotide sequence ID" value="XM_013389629.1"/>
</dbReference>
<evidence type="ECO:0000313" key="4">
    <source>
        <dbReference type="EMBL" id="KDN52233.1"/>
    </source>
</evidence>
<keyword evidence="5" id="KW-1185">Reference proteome</keyword>
<keyword evidence="3" id="KW-0732">Signal</keyword>
<accession>A0A066WI75</accession>
<evidence type="ECO:0000313" key="5">
    <source>
        <dbReference type="Proteomes" id="UP000027361"/>
    </source>
</evidence>
<sequence length="386" mass="39436">MNTKYSAIATSLAALAATSATLAAAQQQPSFSVNNPPDTWQPGQTGTNQCTQKFGASSANSNCQTAYINSADDFCLFTPPSTATIGESERYEISYCTKSGYGTRLIPDGTITSSHFVKTPYFVQVVGTGDLTRIGVAAGDAGGELDPHGADGNGNPIGGLVYSNAMGGGYRQSMEWMQFISSNQFCFRACLAGSGEYQAQLCQHIYDVMGCNWVMPTNAYNEQGFDDCQGDAGDPPGIYNNFKSTFYQGQPSTPAAHPPPATSNCQAQPSPSNGLTSNPPSGGMADNHNGNNSSSSSSSSSSSTLSTSTSVFVSTSTVTASSISLAAFTPPSLSTNTVIVAPAASSTRASSSPNAADRSTVSSGATAFAAAVLAAAALGAAAVLPF</sequence>
<evidence type="ECO:0008006" key="6">
    <source>
        <dbReference type="Google" id="ProtNLM"/>
    </source>
</evidence>
<organism evidence="4 5">
    <name type="scientific">Tilletiaria anomala (strain ATCC 24038 / CBS 436.72 / UBC 951)</name>
    <dbReference type="NCBI Taxonomy" id="1037660"/>
    <lineage>
        <taxon>Eukaryota</taxon>
        <taxon>Fungi</taxon>
        <taxon>Dikarya</taxon>
        <taxon>Basidiomycota</taxon>
        <taxon>Ustilaginomycotina</taxon>
        <taxon>Exobasidiomycetes</taxon>
        <taxon>Georgefischeriales</taxon>
        <taxon>Tilletiariaceae</taxon>
        <taxon>Tilletiaria</taxon>
    </lineage>
</organism>
<dbReference type="AlphaFoldDB" id="A0A066WI75"/>
<name>A0A066WI75_TILAU</name>
<dbReference type="EMBL" id="JMSN01000012">
    <property type="protein sequence ID" value="KDN52233.1"/>
    <property type="molecule type" value="Genomic_DNA"/>
</dbReference>
<keyword evidence="2" id="KW-0472">Membrane</keyword>
<reference evidence="4 5" key="1">
    <citation type="submission" date="2014-05" db="EMBL/GenBank/DDBJ databases">
        <title>Draft genome sequence of a rare smut relative, Tilletiaria anomala UBC 951.</title>
        <authorList>
            <consortium name="DOE Joint Genome Institute"/>
            <person name="Toome M."/>
            <person name="Kuo A."/>
            <person name="Henrissat B."/>
            <person name="Lipzen A."/>
            <person name="Tritt A."/>
            <person name="Yoshinaga Y."/>
            <person name="Zane M."/>
            <person name="Barry K."/>
            <person name="Grigoriev I.V."/>
            <person name="Spatafora J.W."/>
            <person name="Aimea M.C."/>
        </authorList>
    </citation>
    <scope>NUCLEOTIDE SEQUENCE [LARGE SCALE GENOMIC DNA]</scope>
    <source>
        <strain evidence="4 5">UBC 951</strain>
    </source>
</reference>
<proteinExistence type="predicted"/>
<dbReference type="GeneID" id="25266923"/>
<protein>
    <recommendedName>
        <fullName evidence="6">Carbohydrate-binding module family 13 protein</fullName>
    </recommendedName>
</protein>
<evidence type="ECO:0000256" key="2">
    <source>
        <dbReference type="SAM" id="Phobius"/>
    </source>
</evidence>
<dbReference type="OMA" id="RYEISYC"/>
<feature type="transmembrane region" description="Helical" evidence="2">
    <location>
        <begin position="364"/>
        <end position="384"/>
    </location>
</feature>
<keyword evidence="2" id="KW-0812">Transmembrane</keyword>
<evidence type="ECO:0000256" key="1">
    <source>
        <dbReference type="SAM" id="MobiDB-lite"/>
    </source>
</evidence>
<dbReference type="Proteomes" id="UP000027361">
    <property type="component" value="Unassembled WGS sequence"/>
</dbReference>